<reference evidence="1 2" key="1">
    <citation type="journal article" date="2023" name="Science">
        <title>Complex scaffold remodeling in plant triterpene biosynthesis.</title>
        <authorList>
            <person name="De La Pena R."/>
            <person name="Hodgson H."/>
            <person name="Liu J.C."/>
            <person name="Stephenson M.J."/>
            <person name="Martin A.C."/>
            <person name="Owen C."/>
            <person name="Harkess A."/>
            <person name="Leebens-Mack J."/>
            <person name="Jimenez L.E."/>
            <person name="Osbourn A."/>
            <person name="Sattely E.S."/>
        </authorList>
    </citation>
    <scope>NUCLEOTIDE SEQUENCE [LARGE SCALE GENOMIC DNA]</scope>
    <source>
        <strain evidence="2">cv. JPN11</strain>
        <tissue evidence="1">Leaf</tissue>
    </source>
</reference>
<keyword evidence="1" id="KW-0808">Transferase</keyword>
<dbReference type="Proteomes" id="UP001164539">
    <property type="component" value="Chromosome 5"/>
</dbReference>
<evidence type="ECO:0000313" key="2">
    <source>
        <dbReference type="Proteomes" id="UP001164539"/>
    </source>
</evidence>
<organism evidence="1 2">
    <name type="scientific">Melia azedarach</name>
    <name type="common">Chinaberry tree</name>
    <dbReference type="NCBI Taxonomy" id="155640"/>
    <lineage>
        <taxon>Eukaryota</taxon>
        <taxon>Viridiplantae</taxon>
        <taxon>Streptophyta</taxon>
        <taxon>Embryophyta</taxon>
        <taxon>Tracheophyta</taxon>
        <taxon>Spermatophyta</taxon>
        <taxon>Magnoliopsida</taxon>
        <taxon>eudicotyledons</taxon>
        <taxon>Gunneridae</taxon>
        <taxon>Pentapetalae</taxon>
        <taxon>rosids</taxon>
        <taxon>malvids</taxon>
        <taxon>Sapindales</taxon>
        <taxon>Meliaceae</taxon>
        <taxon>Melia</taxon>
    </lineage>
</organism>
<keyword evidence="2" id="KW-1185">Reference proteome</keyword>
<comment type="caution">
    <text evidence="1">The sequence shown here is derived from an EMBL/GenBank/DDBJ whole genome shotgun (WGS) entry which is preliminary data.</text>
</comment>
<keyword evidence="1" id="KW-0418">Kinase</keyword>
<evidence type="ECO:0000313" key="1">
    <source>
        <dbReference type="EMBL" id="KAJ4718142.1"/>
    </source>
</evidence>
<sequence>MQSKGRRKYMLTLSISCIILLVKSSYSETDKLLQGQLLHDSENELVSASGKFRLAFFSPRFSTNRYLGIWYNRPPKDSGYYDPPLWVANRNTPIFDNSGRLTIDRNDGNLKILRDGGNPIAVSSVQGVSNTSAVLLQSGNLVLNEMNSDGSVRRVLWQSFDDLTDTLLPGMKLGINLPTGHKWFLQSWISDESPALGSFTLGMDPNGTNQLVIQSSAGGKVYWESGILVNGHFNFSDSENINNRYNFSYTLDENKTYFSYSVNEDVSSFPVLKIHPDGGLSSDGFSITPCGLFGECEGEKLLCGRGLFDFQIKWGNMSGSGFKFKDSDKMTLNECGLKCLNNCSCVAYAATNLNNNTGCEIWSKGAKFQELNSFYGRPISIHETKAENKRWRGFVIAGALIVPLLCCFCYLIWRKYKEEAEGRMNQENLLRELGYSLSNFIGKGKTKEKDQIELKRYNFQTVVAATNNFSTTNKLGEGGFGPVYKGKLLDGQEIAVKRLSRCSRQGIGEFKNEVKLIAKLQHTNLVRLLGCCLHGEERILVYEFMPNKSLDFFIFDSRQKKLLNWKIRMSIIEGIAQGLLYLHKYSRLRVIHRDLKASNILLDDQLNPKISDFGMARIFEMNESKVNTNRVVGTFGYMAPEYAMSGIVSMKADVFSFGVLLLEIVSGRKNNSCYDTERPLNLVGYAWQLWNEGKGLELIDPSLQEESISADEVLRYIHVGLLCVQDQATDRPTMSDVVSMLTNETVLHYTPKQPAYFINVKDEDEEAEIILQKSEICSINDVTISVMKAR</sequence>
<proteinExistence type="predicted"/>
<keyword evidence="1" id="KW-0675">Receptor</keyword>
<name>A0ACC1Y4S9_MELAZ</name>
<protein>
    <submittedName>
        <fullName evidence="1">Receptor protein kinase</fullName>
    </submittedName>
</protein>
<dbReference type="EMBL" id="CM051398">
    <property type="protein sequence ID" value="KAJ4718142.1"/>
    <property type="molecule type" value="Genomic_DNA"/>
</dbReference>
<accession>A0ACC1Y4S9</accession>
<gene>
    <name evidence="1" type="ORF">OWV82_009860</name>
</gene>